<dbReference type="GO" id="GO:0005524">
    <property type="term" value="F:ATP binding"/>
    <property type="evidence" value="ECO:0007669"/>
    <property type="project" value="UniProtKB-UniRule"/>
</dbReference>
<dbReference type="SMART" id="SM00220">
    <property type="entry name" value="S_TKc"/>
    <property type="match status" value="1"/>
</dbReference>
<dbReference type="PROSITE" id="PS00108">
    <property type="entry name" value="PROTEIN_KINASE_ST"/>
    <property type="match status" value="1"/>
</dbReference>
<evidence type="ECO:0000259" key="10">
    <source>
        <dbReference type="PROSITE" id="PS50011"/>
    </source>
</evidence>
<dbReference type="CDD" id="cd14014">
    <property type="entry name" value="STKc_PknB_like"/>
    <property type="match status" value="1"/>
</dbReference>
<feature type="region of interest" description="Disordered" evidence="8">
    <location>
        <begin position="298"/>
        <end position="344"/>
    </location>
</feature>
<keyword evidence="9" id="KW-1133">Transmembrane helix</keyword>
<evidence type="ECO:0000256" key="9">
    <source>
        <dbReference type="SAM" id="Phobius"/>
    </source>
</evidence>
<evidence type="ECO:0000256" key="5">
    <source>
        <dbReference type="ARBA" id="ARBA00022777"/>
    </source>
</evidence>
<evidence type="ECO:0000256" key="4">
    <source>
        <dbReference type="ARBA" id="ARBA00022741"/>
    </source>
</evidence>
<feature type="region of interest" description="Disordered" evidence="8">
    <location>
        <begin position="391"/>
        <end position="447"/>
    </location>
</feature>
<dbReference type="InterPro" id="IPR008271">
    <property type="entry name" value="Ser/Thr_kinase_AS"/>
</dbReference>
<keyword evidence="9" id="KW-0812">Transmembrane</keyword>
<dbReference type="InterPro" id="IPR017441">
    <property type="entry name" value="Protein_kinase_ATP_BS"/>
</dbReference>
<feature type="compositionally biased region" description="Gly residues" evidence="8">
    <location>
        <begin position="391"/>
        <end position="416"/>
    </location>
</feature>
<dbReference type="PANTHER" id="PTHR43289">
    <property type="entry name" value="MITOGEN-ACTIVATED PROTEIN KINASE KINASE KINASE 20-RELATED"/>
    <property type="match status" value="1"/>
</dbReference>
<keyword evidence="12" id="KW-1185">Reference proteome</keyword>
<dbReference type="Pfam" id="PF00069">
    <property type="entry name" value="Pkinase"/>
    <property type="match status" value="1"/>
</dbReference>
<dbReference type="PROSITE" id="PS50011">
    <property type="entry name" value="PROTEIN_KINASE_DOM"/>
    <property type="match status" value="1"/>
</dbReference>
<sequence length="683" mass="67078">MSAPAELVAALPQYEIGAEIGEGGMGVVFAGTHRTLGRSVAIKQLPWDVLNHAASSELFDREARVLASLDHPHIVPVYDYVRTGREHLLVMERLDGGTVHSRFHGGGVSGEQACAIGLAMLAGLHAAHGAGVLHLDVKPRNLLFTLRGVVKVADFGIARVISEGATLVTHGGEILGTPAYIAPEQAMGNALSPAADVYAAGTVLYELLSGQLPFDNTRGAISMMRQHMFTDPRPIAGVPMPIAGVIMRALARELDARYREAESFAADLAGAASAVYGPGWLERSGVPVLHLTPRVIAGLNSPTAPAPPGEERTRPVRRPAGPNATLAATSGSLDPAQGAASGPGGAGVGLAGGAGAGGGLAGGAGAGSGAGLAGGTGPGGAGAGSGAGLAGGAGPGGASAGLAGGAGPGGASAGVEGGRDSGWAGAGSGFPGAAGSDTGRDSGWAGEGAAGASQAAVLWLRLAAGVAAVVLVVLALLNPARLPHEASASLNLGGQPVATPVEVDLSKPLAVTGAGNPGRVSLDLSAAGIPLGSAAADAKPDGNGFTAQLTLPGLARWIVGGAVTATVRTGSVTQTFTLLTSQHPLASAMGAGSLILALFGLAYLESGLRTIRNGHRWRGATVGGPVLGLLFGAAVWLCVSVLRVHEPSPGFGAGCAVAGALAAGLVVAAARRRSTVVSRPSGR</sequence>
<dbReference type="GO" id="GO:0004674">
    <property type="term" value="F:protein serine/threonine kinase activity"/>
    <property type="evidence" value="ECO:0007669"/>
    <property type="project" value="UniProtKB-KW"/>
</dbReference>
<dbReference type="RefSeq" id="WP_257922377.1">
    <property type="nucleotide sequence ID" value="NZ_JAMXQV010000012.1"/>
</dbReference>
<feature type="transmembrane region" description="Helical" evidence="9">
    <location>
        <begin position="585"/>
        <end position="604"/>
    </location>
</feature>
<keyword evidence="3" id="KW-0808">Transferase</keyword>
<dbReference type="SUPFAM" id="SSF56112">
    <property type="entry name" value="Protein kinase-like (PK-like)"/>
    <property type="match status" value="1"/>
</dbReference>
<keyword evidence="5 11" id="KW-0418">Kinase</keyword>
<feature type="transmembrane region" description="Helical" evidence="9">
    <location>
        <begin position="651"/>
        <end position="670"/>
    </location>
</feature>
<accession>A0A9X2NFA3</accession>
<dbReference type="PANTHER" id="PTHR43289:SF6">
    <property type="entry name" value="SERINE_THREONINE-PROTEIN KINASE NEKL-3"/>
    <property type="match status" value="1"/>
</dbReference>
<evidence type="ECO:0000313" key="12">
    <source>
        <dbReference type="Proteomes" id="UP001144096"/>
    </source>
</evidence>
<evidence type="ECO:0000256" key="7">
    <source>
        <dbReference type="PROSITE-ProRule" id="PRU10141"/>
    </source>
</evidence>
<comment type="caution">
    <text evidence="11">The sequence shown here is derived from an EMBL/GenBank/DDBJ whole genome shotgun (WGS) entry which is preliminary data.</text>
</comment>
<dbReference type="EMBL" id="JAMXQV010000012">
    <property type="protein sequence ID" value="MCR6485795.1"/>
    <property type="molecule type" value="Genomic_DNA"/>
</dbReference>
<protein>
    <recommendedName>
        <fullName evidence="1">non-specific serine/threonine protein kinase</fullName>
        <ecNumber evidence="1">2.7.11.1</ecNumber>
    </recommendedName>
</protein>
<organism evidence="11 12">
    <name type="scientific">Amycolatopsis iheyensis</name>
    <dbReference type="NCBI Taxonomy" id="2945988"/>
    <lineage>
        <taxon>Bacteria</taxon>
        <taxon>Bacillati</taxon>
        <taxon>Actinomycetota</taxon>
        <taxon>Actinomycetes</taxon>
        <taxon>Pseudonocardiales</taxon>
        <taxon>Pseudonocardiaceae</taxon>
        <taxon>Amycolatopsis</taxon>
    </lineage>
</organism>
<dbReference type="PROSITE" id="PS00107">
    <property type="entry name" value="PROTEIN_KINASE_ATP"/>
    <property type="match status" value="1"/>
</dbReference>
<evidence type="ECO:0000256" key="6">
    <source>
        <dbReference type="ARBA" id="ARBA00022840"/>
    </source>
</evidence>
<keyword evidence="9" id="KW-0472">Membrane</keyword>
<dbReference type="EC" id="2.7.11.1" evidence="1"/>
<evidence type="ECO:0000256" key="1">
    <source>
        <dbReference type="ARBA" id="ARBA00012513"/>
    </source>
</evidence>
<dbReference type="AlphaFoldDB" id="A0A9X2NFA3"/>
<proteinExistence type="predicted"/>
<dbReference type="Proteomes" id="UP001144096">
    <property type="component" value="Unassembled WGS sequence"/>
</dbReference>
<dbReference type="InterPro" id="IPR000719">
    <property type="entry name" value="Prot_kinase_dom"/>
</dbReference>
<evidence type="ECO:0000256" key="3">
    <source>
        <dbReference type="ARBA" id="ARBA00022679"/>
    </source>
</evidence>
<feature type="binding site" evidence="7">
    <location>
        <position position="43"/>
    </location>
    <ligand>
        <name>ATP</name>
        <dbReference type="ChEBI" id="CHEBI:30616"/>
    </ligand>
</feature>
<evidence type="ECO:0000256" key="8">
    <source>
        <dbReference type="SAM" id="MobiDB-lite"/>
    </source>
</evidence>
<dbReference type="Gene3D" id="1.10.510.10">
    <property type="entry name" value="Transferase(Phosphotransferase) domain 1"/>
    <property type="match status" value="1"/>
</dbReference>
<feature type="domain" description="Protein kinase" evidence="10">
    <location>
        <begin position="14"/>
        <end position="269"/>
    </location>
</feature>
<evidence type="ECO:0000313" key="11">
    <source>
        <dbReference type="EMBL" id="MCR6485795.1"/>
    </source>
</evidence>
<keyword evidence="4 7" id="KW-0547">Nucleotide-binding</keyword>
<feature type="transmembrane region" description="Helical" evidence="9">
    <location>
        <begin position="625"/>
        <end position="645"/>
    </location>
</feature>
<keyword evidence="6 7" id="KW-0067">ATP-binding</keyword>
<evidence type="ECO:0000256" key="2">
    <source>
        <dbReference type="ARBA" id="ARBA00022527"/>
    </source>
</evidence>
<name>A0A9X2NFA3_9PSEU</name>
<gene>
    <name evidence="11" type="ORF">M8542_23500</name>
</gene>
<keyword evidence="2 11" id="KW-0723">Serine/threonine-protein kinase</keyword>
<dbReference type="InterPro" id="IPR011009">
    <property type="entry name" value="Kinase-like_dom_sf"/>
</dbReference>
<reference evidence="11" key="1">
    <citation type="submission" date="2022-06" db="EMBL/GenBank/DDBJ databases">
        <title>Amycolatopsis iheyaensis sp. nov., a new species of the genus Amycolatopsis isolated from soil in Iheya island, Japan.</title>
        <authorList>
            <person name="Ngamcharungchit C."/>
            <person name="Kanto H."/>
            <person name="Take A."/>
            <person name="Intra B."/>
            <person name="Matsumoto A."/>
            <person name="Panbangred W."/>
            <person name="Inahashi Y."/>
        </authorList>
    </citation>
    <scope>NUCLEOTIDE SEQUENCE</scope>
    <source>
        <strain evidence="11">OK19-0408</strain>
    </source>
</reference>